<dbReference type="InterPro" id="IPR029069">
    <property type="entry name" value="HotDog_dom_sf"/>
</dbReference>
<evidence type="ECO:0000313" key="3">
    <source>
        <dbReference type="Proteomes" id="UP000273778"/>
    </source>
</evidence>
<keyword evidence="3" id="KW-1185">Reference proteome</keyword>
<accession>A0A3N4E4A0</accession>
<reference evidence="4" key="2">
    <citation type="submission" date="2018-11" db="EMBL/GenBank/DDBJ databases">
        <title>Shewanella sp. R106.</title>
        <authorList>
            <person name="Hwang Y.J."/>
            <person name="Hwang C.Y."/>
        </authorList>
    </citation>
    <scope>NUCLEOTIDE SEQUENCE [LARGE SCALE GENOMIC DNA]</scope>
    <source>
        <strain evidence="4">R106</strain>
    </source>
</reference>
<proteinExistence type="predicted"/>
<dbReference type="Proteomes" id="UP000273778">
    <property type="component" value="Chromosome"/>
</dbReference>
<dbReference type="Proteomes" id="UP000278855">
    <property type="component" value="Unassembled WGS sequence"/>
</dbReference>
<dbReference type="EMBL" id="RKKB01000002">
    <property type="protein sequence ID" value="RPA33035.1"/>
    <property type="molecule type" value="Genomic_DNA"/>
</dbReference>
<gene>
    <name evidence="2" type="ORF">EGC77_06655</name>
    <name evidence="1" type="ORF">EGC80_09675</name>
</gene>
<dbReference type="RefSeq" id="WP_101034438.1">
    <property type="nucleotide sequence ID" value="NZ_CP034073.1"/>
</dbReference>
<evidence type="ECO:0000313" key="1">
    <source>
        <dbReference type="EMBL" id="AZG35163.1"/>
    </source>
</evidence>
<reference evidence="2" key="3">
    <citation type="submission" date="2018-11" db="EMBL/GenBank/DDBJ databases">
        <authorList>
            <person name="Hwang Y.J."/>
            <person name="Hwang C.Y."/>
        </authorList>
    </citation>
    <scope>NUCLEOTIDE SEQUENCE</scope>
    <source>
        <strain evidence="2">R106</strain>
    </source>
</reference>
<dbReference type="OrthoDB" id="793353at2"/>
<name>A0A3N4E4A0_9GAMM</name>
<dbReference type="AlphaFoldDB" id="A0A3N4E4A0"/>
<dbReference type="SUPFAM" id="SSF54637">
    <property type="entry name" value="Thioesterase/thiol ester dehydrase-isomerase"/>
    <property type="match status" value="1"/>
</dbReference>
<organism evidence="2 4">
    <name type="scientific">Shewanella psychromarinicola</name>
    <dbReference type="NCBI Taxonomy" id="2487742"/>
    <lineage>
        <taxon>Bacteria</taxon>
        <taxon>Pseudomonadati</taxon>
        <taxon>Pseudomonadota</taxon>
        <taxon>Gammaproteobacteria</taxon>
        <taxon>Alteromonadales</taxon>
        <taxon>Shewanellaceae</taxon>
        <taxon>Shewanella</taxon>
    </lineage>
</organism>
<reference evidence="1 3" key="1">
    <citation type="submission" date="2018-11" db="EMBL/GenBank/DDBJ databases">
        <title>Shewanella sp. M2.</title>
        <authorList>
            <person name="Hwang Y.J."/>
            <person name="Hwang C.Y."/>
        </authorList>
    </citation>
    <scope>NUCLEOTIDE SEQUENCE [LARGE SCALE GENOMIC DNA]</scope>
    <source>
        <strain evidence="1 3">M2</strain>
    </source>
</reference>
<protein>
    <submittedName>
        <fullName evidence="2">DUF4442 domain-containing protein</fullName>
    </submittedName>
</protein>
<dbReference type="CDD" id="cd03443">
    <property type="entry name" value="PaaI_thioesterase"/>
    <property type="match status" value="1"/>
</dbReference>
<dbReference type="InterPro" id="IPR027961">
    <property type="entry name" value="DUF4442"/>
</dbReference>
<evidence type="ECO:0000313" key="2">
    <source>
        <dbReference type="EMBL" id="RPA33035.1"/>
    </source>
</evidence>
<dbReference type="EMBL" id="CP034073">
    <property type="protein sequence ID" value="AZG35163.1"/>
    <property type="molecule type" value="Genomic_DNA"/>
</dbReference>
<dbReference type="Pfam" id="PF14539">
    <property type="entry name" value="DUF4442"/>
    <property type="match status" value="1"/>
</dbReference>
<sequence length="161" mass="18062">MTHTKPNKVMSLYHKVTAYPLGKHIFSKMVSRMAPYFGTVHPYISDLRVNRCECLIKKRKKVQNHIGTVHVIAICNGLEMAMGTMAEASIPAHLRWIPKGMSVDYTAKAGSDILCVAQVKSEQWQVGDMLVDVKAYDTNGVVVVQGHIKLWISEKPQKITK</sequence>
<dbReference type="KEGG" id="spsr:EGC80_09675"/>
<dbReference type="Gene3D" id="3.10.129.10">
    <property type="entry name" value="Hotdog Thioesterase"/>
    <property type="match status" value="1"/>
</dbReference>
<evidence type="ECO:0000313" key="4">
    <source>
        <dbReference type="Proteomes" id="UP000278855"/>
    </source>
</evidence>